<protein>
    <submittedName>
        <fullName evidence="1">DUF1572 domain-containing protein</fullName>
    </submittedName>
</protein>
<dbReference type="EMBL" id="JAOYOD010000001">
    <property type="protein sequence ID" value="MCV9388142.1"/>
    <property type="molecule type" value="Genomic_DNA"/>
</dbReference>
<dbReference type="InterPro" id="IPR034660">
    <property type="entry name" value="DinB/YfiT-like"/>
</dbReference>
<name>A0ABT3CWY6_9BACT</name>
<proteinExistence type="predicted"/>
<reference evidence="1 2" key="1">
    <citation type="submission" date="2022-10" db="EMBL/GenBank/DDBJ databases">
        <title>Comparative genomics and taxonomic characterization of three novel marine species of genus Reichenbachiella exhibiting antioxidant and polysaccharide degradation activities.</title>
        <authorList>
            <person name="Muhammad N."/>
            <person name="Lee Y.-J."/>
            <person name="Ko J."/>
            <person name="Kim S.-G."/>
        </authorList>
    </citation>
    <scope>NUCLEOTIDE SEQUENCE [LARGE SCALE GENOMIC DNA]</scope>
    <source>
        <strain evidence="1 2">ABR2-5</strain>
    </source>
</reference>
<gene>
    <name evidence="1" type="ORF">N7U62_15785</name>
</gene>
<evidence type="ECO:0000313" key="1">
    <source>
        <dbReference type="EMBL" id="MCV9388142.1"/>
    </source>
</evidence>
<dbReference type="Proteomes" id="UP001300692">
    <property type="component" value="Unassembled WGS sequence"/>
</dbReference>
<accession>A0ABT3CWY6</accession>
<sequence>MLTSFEALFNTDLDRLKTELESYESDAQLWKIEGTIGNSGGTLIVHLCGNLQHFFGAVMGGSDYQRDRDGEFSKKDVSKSELLEEIEKSRQAVKNGLQALSEDMLESNFPLEVFGHPMTYGYFLIRLQGHLNYHLGQINYHRRLIKG</sequence>
<dbReference type="Gene3D" id="1.20.120.450">
    <property type="entry name" value="dinb family like domain"/>
    <property type="match status" value="1"/>
</dbReference>
<dbReference type="SUPFAM" id="SSF109854">
    <property type="entry name" value="DinB/YfiT-like putative metalloenzymes"/>
    <property type="match status" value="1"/>
</dbReference>
<evidence type="ECO:0000313" key="2">
    <source>
        <dbReference type="Proteomes" id="UP001300692"/>
    </source>
</evidence>
<keyword evidence="2" id="KW-1185">Reference proteome</keyword>
<dbReference type="Pfam" id="PF07609">
    <property type="entry name" value="DUF1572"/>
    <property type="match status" value="1"/>
</dbReference>
<comment type="caution">
    <text evidence="1">The sequence shown here is derived from an EMBL/GenBank/DDBJ whole genome shotgun (WGS) entry which is preliminary data.</text>
</comment>
<organism evidence="1 2">
    <name type="scientific">Reichenbachiella ulvae</name>
    <dbReference type="NCBI Taxonomy" id="2980104"/>
    <lineage>
        <taxon>Bacteria</taxon>
        <taxon>Pseudomonadati</taxon>
        <taxon>Bacteroidota</taxon>
        <taxon>Cytophagia</taxon>
        <taxon>Cytophagales</taxon>
        <taxon>Reichenbachiellaceae</taxon>
        <taxon>Reichenbachiella</taxon>
    </lineage>
</organism>
<dbReference type="InterPro" id="IPR011466">
    <property type="entry name" value="DUF1572"/>
</dbReference>